<dbReference type="OrthoDB" id="225220at2"/>
<feature type="transmembrane region" description="Helical" evidence="1">
    <location>
        <begin position="169"/>
        <end position="190"/>
    </location>
</feature>
<feature type="transmembrane region" description="Helical" evidence="1">
    <location>
        <begin position="141"/>
        <end position="162"/>
    </location>
</feature>
<feature type="transmembrane region" description="Helical" evidence="1">
    <location>
        <begin position="30"/>
        <end position="52"/>
    </location>
</feature>
<protein>
    <submittedName>
        <fullName evidence="2">ABC-2 family transporter protein</fullName>
    </submittedName>
</protein>
<dbReference type="RefSeq" id="WP_146564583.1">
    <property type="nucleotide sequence ID" value="NZ_SIHJ01000001.1"/>
</dbReference>
<feature type="transmembrane region" description="Helical" evidence="1">
    <location>
        <begin position="297"/>
        <end position="315"/>
    </location>
</feature>
<comment type="caution">
    <text evidence="2">The sequence shown here is derived from an EMBL/GenBank/DDBJ whole genome shotgun (WGS) entry which is preliminary data.</text>
</comment>
<name>A0A5C5VF09_9BACT</name>
<proteinExistence type="predicted"/>
<dbReference type="EMBL" id="SIHJ01000001">
    <property type="protein sequence ID" value="TWT37236.1"/>
    <property type="molecule type" value="Genomic_DNA"/>
</dbReference>
<dbReference type="AlphaFoldDB" id="A0A5C5VF09"/>
<evidence type="ECO:0000313" key="3">
    <source>
        <dbReference type="Proteomes" id="UP000316714"/>
    </source>
</evidence>
<keyword evidence="3" id="KW-1185">Reference proteome</keyword>
<organism evidence="2 3">
    <name type="scientific">Posidoniimonas corsicana</name>
    <dbReference type="NCBI Taxonomy" id="1938618"/>
    <lineage>
        <taxon>Bacteria</taxon>
        <taxon>Pseudomonadati</taxon>
        <taxon>Planctomycetota</taxon>
        <taxon>Planctomycetia</taxon>
        <taxon>Pirellulales</taxon>
        <taxon>Lacipirellulaceae</taxon>
        <taxon>Posidoniimonas</taxon>
    </lineage>
</organism>
<feature type="transmembrane region" description="Helical" evidence="1">
    <location>
        <begin position="104"/>
        <end position="129"/>
    </location>
</feature>
<accession>A0A5C5VF09</accession>
<reference evidence="2 3" key="1">
    <citation type="submission" date="2019-02" db="EMBL/GenBank/DDBJ databases">
        <title>Deep-cultivation of Planctomycetes and their phenomic and genomic characterization uncovers novel biology.</title>
        <authorList>
            <person name="Wiegand S."/>
            <person name="Jogler M."/>
            <person name="Boedeker C."/>
            <person name="Pinto D."/>
            <person name="Vollmers J."/>
            <person name="Rivas-Marin E."/>
            <person name="Kohn T."/>
            <person name="Peeters S.H."/>
            <person name="Heuer A."/>
            <person name="Rast P."/>
            <person name="Oberbeckmann S."/>
            <person name="Bunk B."/>
            <person name="Jeske O."/>
            <person name="Meyerdierks A."/>
            <person name="Storesund J.E."/>
            <person name="Kallscheuer N."/>
            <person name="Luecker S."/>
            <person name="Lage O.M."/>
            <person name="Pohl T."/>
            <person name="Merkel B.J."/>
            <person name="Hornburger P."/>
            <person name="Mueller R.-W."/>
            <person name="Bruemmer F."/>
            <person name="Labrenz M."/>
            <person name="Spormann A.M."/>
            <person name="Op Den Camp H."/>
            <person name="Overmann J."/>
            <person name="Amann R."/>
            <person name="Jetten M.S.M."/>
            <person name="Mascher T."/>
            <person name="Medema M.H."/>
            <person name="Devos D.P."/>
            <person name="Kaster A.-K."/>
            <person name="Ovreas L."/>
            <person name="Rohde M."/>
            <person name="Galperin M.Y."/>
            <person name="Jogler C."/>
        </authorList>
    </citation>
    <scope>NUCLEOTIDE SEQUENCE [LARGE SCALE GENOMIC DNA]</scope>
    <source>
        <strain evidence="2 3">KOR34</strain>
    </source>
</reference>
<gene>
    <name evidence="2" type="ORF">KOR34_21830</name>
</gene>
<evidence type="ECO:0000256" key="1">
    <source>
        <dbReference type="SAM" id="Phobius"/>
    </source>
</evidence>
<keyword evidence="1" id="KW-0812">Transmembrane</keyword>
<sequence length="1008" mass="108914">MNAGTYPTAPAAPETLRLAKRFLWKECRMLSGLALGVAAVACLVMAAAWLFVPRSSTAEAMLAIAFSAAALFAVAAAVTLFSVEREEGTAALIEWLPRNAPAVFAGKVVAGIAMTLTVLTTLAACGWLASGVRWPSDPLAGMIASQGAIAILEAFVWGLLASLLIRNPLLAAVAAIAAASLSGQAAMLLTVENAKGFTLHDYQAAIPGRLVLVLLAAGLDAWLGLRWLDQPKTARVRGRTKAADRATTRPPRSGMLTRLVWQTHRESWKTALAAALIGVALSGCFALAVAFSADAGWLAMLCPLFTPALFGALAFRADQRRHSYRFLAEHAGRPWGVWLSRQVVWLGYLTLLLVVAAEALWVAVWRNLPELGRLDLWRFRMSGGDLNPLAIAAEQMEQAQVLEVASQLFFTALVGVYVAYAVGQLFSLLVRSEILAGMLALGASMLVVAYAALVGGWRLSPVWFLAPIGLGALLATLLRIKDWMFERPGLWRWAAPAAAVVLPAVAVLAGIPGERSQQLSPRYFTSNLPGSSEVVHGTSTVNTLLPTMASKAAARRERGREVGDDYMRLAEEVTTGAKPIDEWLPEFIKLSKVDCRAPSEGLRRFSWDGALSGLIPAALASESNDRLEVLLACRRANVQRTSQTTYNDFLQTLRGTFETSRAIVDWAAAQQESEPVLDALNQIRQVDSPLSDPAEPALDVYLDAQAVIRGKEAPTFLRGKDASPSLFQWATYVLNALPSEAARAERALNLMAIKDIDFLSGCRMAAHPTAGARPRATLDRVLQSYWAPESLLLLETEALGNDEIRSGRPPHNYRLLSLAKTSALAANEYGLNPHRWVRAWMMGESYRRAELVRLALIAYRIDQGAYPESLAELAPEYLAPDGLINPLSNDLYGYEPQGFDLIAWDAVTAGGRQLIPQRTPLLWSAGVVPNAAGSGRPTEGELHFEIDAEGQLVAATELGPDEAEEGQTIDTRPTMMLPNHDDLLPYSVGGGFWMPLPADLDTAKEVAE</sequence>
<evidence type="ECO:0000313" key="2">
    <source>
        <dbReference type="EMBL" id="TWT37236.1"/>
    </source>
</evidence>
<feature type="transmembrane region" description="Helical" evidence="1">
    <location>
        <begin position="210"/>
        <end position="228"/>
    </location>
</feature>
<keyword evidence="1" id="KW-0472">Membrane</keyword>
<feature type="transmembrane region" description="Helical" evidence="1">
    <location>
        <begin position="404"/>
        <end position="422"/>
    </location>
</feature>
<feature type="transmembrane region" description="Helical" evidence="1">
    <location>
        <begin position="343"/>
        <end position="364"/>
    </location>
</feature>
<keyword evidence="1" id="KW-1133">Transmembrane helix</keyword>
<feature type="transmembrane region" description="Helical" evidence="1">
    <location>
        <begin position="271"/>
        <end position="291"/>
    </location>
</feature>
<feature type="transmembrane region" description="Helical" evidence="1">
    <location>
        <begin position="490"/>
        <end position="511"/>
    </location>
</feature>
<feature type="transmembrane region" description="Helical" evidence="1">
    <location>
        <begin position="459"/>
        <end position="478"/>
    </location>
</feature>
<feature type="transmembrane region" description="Helical" evidence="1">
    <location>
        <begin position="434"/>
        <end position="453"/>
    </location>
</feature>
<feature type="transmembrane region" description="Helical" evidence="1">
    <location>
        <begin position="64"/>
        <end position="83"/>
    </location>
</feature>
<dbReference type="Proteomes" id="UP000316714">
    <property type="component" value="Unassembled WGS sequence"/>
</dbReference>